<evidence type="ECO:0000313" key="1">
    <source>
        <dbReference type="EMBL" id="AAC45251.1"/>
    </source>
</evidence>
<dbReference type="KEGG" id="mmq:MmarC5_1847"/>
<geneLocation type="plasmid" evidence="2 3">
    <name>pMMC501</name>
</geneLocation>
<reference evidence="2 3" key="2">
    <citation type="submission" date="2007-03" db="EMBL/GenBank/DDBJ databases">
        <title>Complete sequence of plasmid pMMC501 of Methanococcus maripaludis C5.</title>
        <authorList>
            <consortium name="US DOE Joint Genome Institute"/>
            <person name="Copeland A."/>
            <person name="Lucas S."/>
            <person name="Lapidus A."/>
            <person name="Barry K."/>
            <person name="Glavina del Rio T."/>
            <person name="Dalin E."/>
            <person name="Tice H."/>
            <person name="Pitluck S."/>
            <person name="Chertkov O."/>
            <person name="Brettin T."/>
            <person name="Bruce D."/>
            <person name="Han C."/>
            <person name="Detter J.C."/>
            <person name="Schmutz J."/>
            <person name="Larimer F."/>
            <person name="Land M."/>
            <person name="Hauser L."/>
            <person name="Kyrpides N."/>
            <person name="Mikhailova N."/>
            <person name="Sieprawska-Lupa M."/>
            <person name="Whitman W.B."/>
            <person name="Richardson P."/>
        </authorList>
    </citation>
    <scope>NUCLEOTIDE SEQUENCE [LARGE SCALE GENOMIC DNA]</scope>
    <source>
        <strain evidence="2">C5</strain>
        <strain evidence="3">C5 / ATCC BAA-1333</strain>
        <strain>pMMC501</strain>
        <plasmid evidence="3">Plasmid pMMC501</plasmid>
        <plasmid evidence="2">pMMC501</plasmid>
    </source>
</reference>
<organism evidence="1">
    <name type="scientific">Methanococcus maripaludis (strain C5 / ATCC BAA-1333)</name>
    <dbReference type="NCBI Taxonomy" id="402880"/>
    <lineage>
        <taxon>Archaea</taxon>
        <taxon>Methanobacteriati</taxon>
        <taxon>Methanobacteriota</taxon>
        <taxon>Methanomada group</taxon>
        <taxon>Methanococci</taxon>
        <taxon>Methanococcales</taxon>
        <taxon>Methanococcaceae</taxon>
        <taxon>Methanococcus</taxon>
    </lineage>
</organism>
<dbReference type="AlphaFoldDB" id="O06107"/>
<proteinExistence type="predicted"/>
<evidence type="ECO:0000313" key="2">
    <source>
        <dbReference type="EMBL" id="ABO36138.1"/>
    </source>
</evidence>
<gene>
    <name evidence="2" type="ordered locus">MmarC5_1847</name>
</gene>
<dbReference type="Proteomes" id="UP000000253">
    <property type="component" value="Plasmid pMMC501"/>
</dbReference>
<dbReference type="RefSeq" id="WP_010890226.1">
    <property type="nucleotide sequence ID" value="NC_001811.1"/>
</dbReference>
<dbReference type="EMBL" id="U47023">
    <property type="protein sequence ID" value="AAC45251.1"/>
    <property type="molecule type" value="Genomic_DNA"/>
</dbReference>
<reference evidence="1" key="1">
    <citation type="journal article" date="1997" name="J. Bacteriol.">
        <title>Characterization of pURB500 from the archaeon Methanococcus maripaludis and construction of a shuttle vector.</title>
        <authorList>
            <person name="Tumbula D.L."/>
            <person name="Bowen T.L."/>
            <person name="Whitman W.B."/>
        </authorList>
    </citation>
    <scope>NUCLEOTIDE SEQUENCE</scope>
    <source>
        <strain evidence="1">C5</strain>
        <plasmid evidence="1">pURB500</plasmid>
    </source>
</reference>
<protein>
    <submittedName>
        <fullName evidence="1">Uncharacterized protein</fullName>
    </submittedName>
</protein>
<sequence>MENGNDFEIIEDCLKLCFKIEASNQFMKQKNAVKILMNIENRFQTMKDNEKIVFKELECNLKAVYKIESFETIDAQKGFKKVCEHLEEIKKNLYCLLNKYKNSK</sequence>
<geneLocation type="plasmid" evidence="1">
    <name>pURB500</name>
</geneLocation>
<keyword evidence="1" id="KW-0614">Plasmid</keyword>
<dbReference type="HOGENOM" id="CLU_2243874_0_0_2"/>
<dbReference type="EMBL" id="CP000610">
    <property type="protein sequence ID" value="ABO36138.1"/>
    <property type="molecule type" value="Genomic_DNA"/>
</dbReference>
<accession>A4G104</accession>
<accession>O06107</accession>
<evidence type="ECO:0000313" key="3">
    <source>
        <dbReference type="Proteomes" id="UP000000253"/>
    </source>
</evidence>
<name>O06107_METM5</name>
<dbReference type="GeneID" id="4929363"/>